<feature type="domain" description="Nudix hydrolase" evidence="5">
    <location>
        <begin position="2"/>
        <end position="148"/>
    </location>
</feature>
<comment type="cofactor">
    <cofactor evidence="1">
        <name>Mg(2+)</name>
        <dbReference type="ChEBI" id="CHEBI:18420"/>
    </cofactor>
</comment>
<dbReference type="PRINTS" id="PR00502">
    <property type="entry name" value="NUDIXFAMILY"/>
</dbReference>
<dbReference type="InterPro" id="IPR020084">
    <property type="entry name" value="NUDIX_hydrolase_CS"/>
</dbReference>
<dbReference type="InterPro" id="IPR020476">
    <property type="entry name" value="Nudix_hydrolase"/>
</dbReference>
<dbReference type="Gene3D" id="3.90.79.10">
    <property type="entry name" value="Nucleoside Triphosphate Pyrophosphohydrolase"/>
    <property type="match status" value="1"/>
</dbReference>
<dbReference type="RefSeq" id="WP_139373751.1">
    <property type="nucleotide sequence ID" value="NZ_FUWJ01000001.1"/>
</dbReference>
<dbReference type="InterPro" id="IPR000086">
    <property type="entry name" value="NUDIX_hydrolase_dom"/>
</dbReference>
<evidence type="ECO:0000256" key="2">
    <source>
        <dbReference type="ARBA" id="ARBA00022801"/>
    </source>
</evidence>
<dbReference type="Pfam" id="PF00293">
    <property type="entry name" value="NUDIX"/>
    <property type="match status" value="1"/>
</dbReference>
<dbReference type="CDD" id="cd04685">
    <property type="entry name" value="NUDIX_Hydrolase"/>
    <property type="match status" value="1"/>
</dbReference>
<evidence type="ECO:0000259" key="5">
    <source>
        <dbReference type="PROSITE" id="PS51462"/>
    </source>
</evidence>
<sequence length="162" mass="19013">MIERPSARLILLDPQDRLFLFKVHNPTVYDPADPFHDPFWVMIGGMVDPGEDYAEAAVREAREETGLIVDPDVRWVWSRQRIMQWRERKVLHRERFFLARAATTAIDTSGLDEREKSWTIDHRWWPLQEIAQSTERFEPKDLGDRLATLLREGPPAEPLVLP</sequence>
<dbReference type="PANTHER" id="PTHR43046:SF12">
    <property type="entry name" value="GDP-MANNOSE MANNOSYL HYDROLASE"/>
    <property type="match status" value="1"/>
</dbReference>
<keyword evidence="7" id="KW-1185">Reference proteome</keyword>
<evidence type="ECO:0000313" key="7">
    <source>
        <dbReference type="Proteomes" id="UP000190092"/>
    </source>
</evidence>
<dbReference type="GO" id="GO:0016787">
    <property type="term" value="F:hydrolase activity"/>
    <property type="evidence" value="ECO:0007669"/>
    <property type="project" value="UniProtKB-KW"/>
</dbReference>
<keyword evidence="2 4" id="KW-0378">Hydrolase</keyword>
<comment type="similarity">
    <text evidence="4">Belongs to the Nudix hydrolase family.</text>
</comment>
<dbReference type="AlphaFoldDB" id="A0A1T4LFD7"/>
<organism evidence="6 7">
    <name type="scientific">Enhydrobacter aerosaccus</name>
    <dbReference type="NCBI Taxonomy" id="225324"/>
    <lineage>
        <taxon>Bacteria</taxon>
        <taxon>Pseudomonadati</taxon>
        <taxon>Pseudomonadota</taxon>
        <taxon>Alphaproteobacteria</taxon>
        <taxon>Hyphomicrobiales</taxon>
        <taxon>Enhydrobacter</taxon>
    </lineage>
</organism>
<dbReference type="InterPro" id="IPR015797">
    <property type="entry name" value="NUDIX_hydrolase-like_dom_sf"/>
</dbReference>
<dbReference type="STRING" id="225324.SAMN02745126_01520"/>
<dbReference type="PROSITE" id="PS00893">
    <property type="entry name" value="NUDIX_BOX"/>
    <property type="match status" value="1"/>
</dbReference>
<dbReference type="SUPFAM" id="SSF55811">
    <property type="entry name" value="Nudix"/>
    <property type="match status" value="1"/>
</dbReference>
<reference evidence="7" key="1">
    <citation type="submission" date="2017-02" db="EMBL/GenBank/DDBJ databases">
        <authorList>
            <person name="Varghese N."/>
            <person name="Submissions S."/>
        </authorList>
    </citation>
    <scope>NUCLEOTIDE SEQUENCE [LARGE SCALE GENOMIC DNA]</scope>
    <source>
        <strain evidence="7">ATCC 27094</strain>
    </source>
</reference>
<proteinExistence type="inferred from homology"/>
<dbReference type="PANTHER" id="PTHR43046">
    <property type="entry name" value="GDP-MANNOSE MANNOSYL HYDROLASE"/>
    <property type="match status" value="1"/>
</dbReference>
<evidence type="ECO:0000256" key="4">
    <source>
        <dbReference type="RuleBase" id="RU003476"/>
    </source>
</evidence>
<dbReference type="Proteomes" id="UP000190092">
    <property type="component" value="Unassembled WGS sequence"/>
</dbReference>
<name>A0A1T4LFD7_9HYPH</name>
<keyword evidence="3" id="KW-0460">Magnesium</keyword>
<accession>A0A1T4LFD7</accession>
<gene>
    <name evidence="6" type="ORF">SAMN02745126_01520</name>
</gene>
<evidence type="ECO:0000256" key="3">
    <source>
        <dbReference type="ARBA" id="ARBA00022842"/>
    </source>
</evidence>
<dbReference type="PROSITE" id="PS51462">
    <property type="entry name" value="NUDIX"/>
    <property type="match status" value="1"/>
</dbReference>
<evidence type="ECO:0000256" key="1">
    <source>
        <dbReference type="ARBA" id="ARBA00001946"/>
    </source>
</evidence>
<dbReference type="OrthoDB" id="9761969at2"/>
<dbReference type="EMBL" id="FUWJ01000001">
    <property type="protein sequence ID" value="SJZ53336.1"/>
    <property type="molecule type" value="Genomic_DNA"/>
</dbReference>
<protein>
    <submittedName>
        <fullName evidence="6">NUDIX domain-containing protein</fullName>
    </submittedName>
</protein>
<evidence type="ECO:0000313" key="6">
    <source>
        <dbReference type="EMBL" id="SJZ53336.1"/>
    </source>
</evidence>